<dbReference type="RefSeq" id="XP_030373403.1">
    <property type="nucleotide sequence ID" value="XM_030517543.1"/>
</dbReference>
<organism evidence="12 13">
    <name type="scientific">Drosophila lebanonensis</name>
    <name type="common">Fruit fly</name>
    <name type="synonym">Scaptodrosophila lebanonensis</name>
    <dbReference type="NCBI Taxonomy" id="7225"/>
    <lineage>
        <taxon>Eukaryota</taxon>
        <taxon>Metazoa</taxon>
        <taxon>Ecdysozoa</taxon>
        <taxon>Arthropoda</taxon>
        <taxon>Hexapoda</taxon>
        <taxon>Insecta</taxon>
        <taxon>Pterygota</taxon>
        <taxon>Neoptera</taxon>
        <taxon>Endopterygota</taxon>
        <taxon>Diptera</taxon>
        <taxon>Brachycera</taxon>
        <taxon>Muscomorpha</taxon>
        <taxon>Ephydroidea</taxon>
        <taxon>Drosophilidae</taxon>
        <taxon>Scaptodrosophila</taxon>
    </lineage>
</organism>
<dbReference type="GeneID" id="115623268"/>
<feature type="compositionally biased region" description="Low complexity" evidence="10">
    <location>
        <begin position="511"/>
        <end position="527"/>
    </location>
</feature>
<dbReference type="PROSITE" id="PS50011">
    <property type="entry name" value="PROTEIN_KINASE_DOM"/>
    <property type="match status" value="1"/>
</dbReference>
<dbReference type="InterPro" id="IPR011009">
    <property type="entry name" value="Kinase-like_dom_sf"/>
</dbReference>
<dbReference type="PROSITE" id="PS00108">
    <property type="entry name" value="PROTEIN_KINASE_ST"/>
    <property type="match status" value="1"/>
</dbReference>
<feature type="binding site" evidence="9">
    <location>
        <position position="349"/>
    </location>
    <ligand>
        <name>ATP</name>
        <dbReference type="ChEBI" id="CHEBI:30616"/>
    </ligand>
</feature>
<dbReference type="EC" id="2.7.11.1" evidence="1"/>
<dbReference type="AlphaFoldDB" id="A0A6J2TE56"/>
<evidence type="ECO:0000256" key="5">
    <source>
        <dbReference type="ARBA" id="ARBA00022777"/>
    </source>
</evidence>
<dbReference type="Proteomes" id="UP000504634">
    <property type="component" value="Unplaced"/>
</dbReference>
<feature type="region of interest" description="Disordered" evidence="10">
    <location>
        <begin position="605"/>
        <end position="636"/>
    </location>
</feature>
<dbReference type="InterPro" id="IPR051334">
    <property type="entry name" value="SRPK"/>
</dbReference>
<evidence type="ECO:0000256" key="3">
    <source>
        <dbReference type="ARBA" id="ARBA00022679"/>
    </source>
</evidence>
<evidence type="ECO:0000256" key="6">
    <source>
        <dbReference type="ARBA" id="ARBA00022840"/>
    </source>
</evidence>
<feature type="compositionally biased region" description="Polar residues" evidence="10">
    <location>
        <begin position="626"/>
        <end position="636"/>
    </location>
</feature>
<sequence>MAAIDSWWTFGEAGGEMGSQICPKEAANATTNALWQLQQLWLEYWPAVRQDYVHYTQLIRIQMLQLSLLLGSIIDTLAKDKLFVYGLQACLLLLFLYIMHCVRSSSSSSNNNNDSDAVAPKDVLPINADITKRLSCDYNFITEQEKRAALEAASEALLEVEEKRRRKRFTKKRKCVSAGPILIALRQQHQSKRPKSKRQLLDFEPVSPRERVVVLPPAGENYLPPREQPLTILLPPQVVEKQPVAKVEQLPKQDQQPQDLDDIVAFISEPRGTLSTTDEIYPDSPDSSLYGSDEEQEDASQYCRGGYHPVVIGDIFDNRFRVVRKLGWGHFSTVWLCRDLKDEKYVALKVVKSAPHYIETAADEIRLLEAIRDADPLDMKRERIVRLLNHFTVRGVNGVHTCLVFEALGCSLYKLIVKNNYQGLAIAQVRNIIKQVLEGLDYLHSKCSIIHTDIKPENILLVIDNAAAMNQQIDDEINSLRVKGADFPDSYISSIEKQTKTRAKWPLIEPNGSTNTSNSTANNSTSSTPLAAVVMSSLDKDDTTSSTLNSNTTSSLASKYSSLLGDSECNGGLMGLGGVESPILGGTSNLNNRYRAEKKITAKSSIDNDDDTDTDTVNTGDNSTTIASDTPTDNNDVSLSTSNVDVNNTDKNQSQNQSYTHTIQSLINNSNVRVKIADLGNACYDYHHFTEDIQTRQYRSIEVLLGAPYNYTADIWSTACLAFELATGDYLFDPHAGESYTRDEDHLAHIVELLGSIPQSVILRGKHGLKYFTSYGSLRNITKLKPWSLLNVLIEKYDWDPVEAKKFSDFLLPMLEYNPVIRASAAECLQHPWLEQEEFV</sequence>
<accession>A0A6J2TE56</accession>
<dbReference type="Gene3D" id="3.30.200.20">
    <property type="entry name" value="Phosphorylase Kinase, domain 1"/>
    <property type="match status" value="1"/>
</dbReference>
<evidence type="ECO:0000256" key="8">
    <source>
        <dbReference type="ARBA" id="ARBA00048679"/>
    </source>
</evidence>
<dbReference type="InterPro" id="IPR017441">
    <property type="entry name" value="Protein_kinase_ATP_BS"/>
</dbReference>
<evidence type="ECO:0000256" key="9">
    <source>
        <dbReference type="PROSITE-ProRule" id="PRU10141"/>
    </source>
</evidence>
<proteinExistence type="predicted"/>
<dbReference type="GO" id="GO:0004674">
    <property type="term" value="F:protein serine/threonine kinase activity"/>
    <property type="evidence" value="ECO:0007669"/>
    <property type="project" value="UniProtKB-KW"/>
</dbReference>
<dbReference type="GO" id="GO:0005524">
    <property type="term" value="F:ATP binding"/>
    <property type="evidence" value="ECO:0007669"/>
    <property type="project" value="UniProtKB-UniRule"/>
</dbReference>
<reference evidence="13" key="1">
    <citation type="submission" date="2025-08" db="UniProtKB">
        <authorList>
            <consortium name="RefSeq"/>
        </authorList>
    </citation>
    <scope>IDENTIFICATION</scope>
    <source>
        <strain evidence="13">11010-0011.00</strain>
        <tissue evidence="13">Whole body</tissue>
    </source>
</reference>
<dbReference type="InterPro" id="IPR008271">
    <property type="entry name" value="Ser/Thr_kinase_AS"/>
</dbReference>
<protein>
    <recommendedName>
        <fullName evidence="1">non-specific serine/threonine protein kinase</fullName>
        <ecNumber evidence="1">2.7.11.1</ecNumber>
    </recommendedName>
</protein>
<dbReference type="SUPFAM" id="SSF56112">
    <property type="entry name" value="Protein kinase-like (PK-like)"/>
    <property type="match status" value="1"/>
</dbReference>
<evidence type="ECO:0000256" key="7">
    <source>
        <dbReference type="ARBA" id="ARBA00047899"/>
    </source>
</evidence>
<evidence type="ECO:0000256" key="1">
    <source>
        <dbReference type="ARBA" id="ARBA00012513"/>
    </source>
</evidence>
<dbReference type="GO" id="GO:0000245">
    <property type="term" value="P:spliceosomal complex assembly"/>
    <property type="evidence" value="ECO:0007669"/>
    <property type="project" value="TreeGrafter"/>
</dbReference>
<keyword evidence="12" id="KW-1185">Reference proteome</keyword>
<dbReference type="SMART" id="SM00220">
    <property type="entry name" value="S_TKc"/>
    <property type="match status" value="1"/>
</dbReference>
<dbReference type="GO" id="GO:0005634">
    <property type="term" value="C:nucleus"/>
    <property type="evidence" value="ECO:0007669"/>
    <property type="project" value="TreeGrafter"/>
</dbReference>
<keyword evidence="2" id="KW-0723">Serine/threonine-protein kinase</keyword>
<comment type="catalytic activity">
    <reaction evidence="8">
        <text>L-seryl-[protein] + ATP = O-phospho-L-seryl-[protein] + ADP + H(+)</text>
        <dbReference type="Rhea" id="RHEA:17989"/>
        <dbReference type="Rhea" id="RHEA-COMP:9863"/>
        <dbReference type="Rhea" id="RHEA-COMP:11604"/>
        <dbReference type="ChEBI" id="CHEBI:15378"/>
        <dbReference type="ChEBI" id="CHEBI:29999"/>
        <dbReference type="ChEBI" id="CHEBI:30616"/>
        <dbReference type="ChEBI" id="CHEBI:83421"/>
        <dbReference type="ChEBI" id="CHEBI:456216"/>
        <dbReference type="EC" id="2.7.11.1"/>
    </reaction>
</comment>
<keyword evidence="5 13" id="KW-0418">Kinase</keyword>
<feature type="region of interest" description="Disordered" evidence="10">
    <location>
        <begin position="503"/>
        <end position="527"/>
    </location>
</feature>
<evidence type="ECO:0000256" key="10">
    <source>
        <dbReference type="SAM" id="MobiDB-lite"/>
    </source>
</evidence>
<dbReference type="PROSITE" id="PS00107">
    <property type="entry name" value="PROTEIN_KINASE_ATP"/>
    <property type="match status" value="1"/>
</dbReference>
<evidence type="ECO:0000256" key="2">
    <source>
        <dbReference type="ARBA" id="ARBA00022527"/>
    </source>
</evidence>
<dbReference type="GO" id="GO:0005737">
    <property type="term" value="C:cytoplasm"/>
    <property type="evidence" value="ECO:0007669"/>
    <property type="project" value="TreeGrafter"/>
</dbReference>
<dbReference type="PANTHER" id="PTHR47634">
    <property type="entry name" value="PROTEIN KINASE DOMAIN-CONTAINING PROTEIN-RELATED"/>
    <property type="match status" value="1"/>
</dbReference>
<evidence type="ECO:0000313" key="12">
    <source>
        <dbReference type="Proteomes" id="UP000504634"/>
    </source>
</evidence>
<dbReference type="FunFam" id="1.10.510.10:FF:000503">
    <property type="entry name" value="Uncharacterized protein, isoform D"/>
    <property type="match status" value="1"/>
</dbReference>
<gene>
    <name evidence="13" type="primary">LOC115623268</name>
</gene>
<dbReference type="InterPro" id="IPR000719">
    <property type="entry name" value="Prot_kinase_dom"/>
</dbReference>
<evidence type="ECO:0000313" key="13">
    <source>
        <dbReference type="RefSeq" id="XP_030373403.1"/>
    </source>
</evidence>
<name>A0A6J2TE56_DROLE</name>
<feature type="compositionally biased region" description="Low complexity" evidence="10">
    <location>
        <begin position="615"/>
        <end position="625"/>
    </location>
</feature>
<keyword evidence="4 9" id="KW-0547">Nucleotide-binding</keyword>
<dbReference type="PANTHER" id="PTHR47634:SF9">
    <property type="entry name" value="PROTEIN KINASE DOMAIN-CONTAINING PROTEIN-RELATED"/>
    <property type="match status" value="1"/>
</dbReference>
<feature type="region of interest" description="Disordered" evidence="10">
    <location>
        <begin position="274"/>
        <end position="296"/>
    </location>
</feature>
<comment type="catalytic activity">
    <reaction evidence="7">
        <text>L-threonyl-[protein] + ATP = O-phospho-L-threonyl-[protein] + ADP + H(+)</text>
        <dbReference type="Rhea" id="RHEA:46608"/>
        <dbReference type="Rhea" id="RHEA-COMP:11060"/>
        <dbReference type="Rhea" id="RHEA-COMP:11605"/>
        <dbReference type="ChEBI" id="CHEBI:15378"/>
        <dbReference type="ChEBI" id="CHEBI:30013"/>
        <dbReference type="ChEBI" id="CHEBI:30616"/>
        <dbReference type="ChEBI" id="CHEBI:61977"/>
        <dbReference type="ChEBI" id="CHEBI:456216"/>
        <dbReference type="EC" id="2.7.11.1"/>
    </reaction>
</comment>
<dbReference type="Gene3D" id="1.10.510.10">
    <property type="entry name" value="Transferase(Phosphotransferase) domain 1"/>
    <property type="match status" value="2"/>
</dbReference>
<dbReference type="GO" id="GO:0050684">
    <property type="term" value="P:regulation of mRNA processing"/>
    <property type="evidence" value="ECO:0007669"/>
    <property type="project" value="TreeGrafter"/>
</dbReference>
<dbReference type="CTD" id="40461"/>
<evidence type="ECO:0000256" key="4">
    <source>
        <dbReference type="ARBA" id="ARBA00022741"/>
    </source>
</evidence>
<dbReference type="Pfam" id="PF00069">
    <property type="entry name" value="Pkinase"/>
    <property type="match status" value="2"/>
</dbReference>
<evidence type="ECO:0000259" key="11">
    <source>
        <dbReference type="PROSITE" id="PS50011"/>
    </source>
</evidence>
<feature type="domain" description="Protein kinase" evidence="11">
    <location>
        <begin position="320"/>
        <end position="834"/>
    </location>
</feature>
<keyword evidence="3" id="KW-0808">Transferase</keyword>
<dbReference type="FunFam" id="3.30.200.20:FF:000322">
    <property type="entry name" value="Uncharacterized protein, isoform D"/>
    <property type="match status" value="1"/>
</dbReference>
<keyword evidence="6 9" id="KW-0067">ATP-binding</keyword>